<keyword evidence="1" id="KW-0175">Coiled coil</keyword>
<evidence type="ECO:0000313" key="6">
    <source>
        <dbReference type="EMBL" id="CAL6061395.1"/>
    </source>
</evidence>
<reference evidence="5 7" key="2">
    <citation type="submission" date="2024-07" db="EMBL/GenBank/DDBJ databases">
        <authorList>
            <person name="Akdeniz Z."/>
        </authorList>
    </citation>
    <scope>NUCLEOTIDE SEQUENCE [LARGE SCALE GENOMIC DNA]</scope>
</reference>
<dbReference type="EMBL" id="CATOUU010000824">
    <property type="protein sequence ID" value="CAI9951409.1"/>
    <property type="molecule type" value="Genomic_DNA"/>
</dbReference>
<feature type="coiled-coil region" evidence="1">
    <location>
        <begin position="143"/>
        <end position="187"/>
    </location>
</feature>
<organism evidence="3">
    <name type="scientific">Hexamita inflata</name>
    <dbReference type="NCBI Taxonomy" id="28002"/>
    <lineage>
        <taxon>Eukaryota</taxon>
        <taxon>Metamonada</taxon>
        <taxon>Diplomonadida</taxon>
        <taxon>Hexamitidae</taxon>
        <taxon>Hexamitinae</taxon>
        <taxon>Hexamita</taxon>
    </lineage>
</organism>
<dbReference type="AlphaFoldDB" id="A0AA86TKW4"/>
<evidence type="ECO:0000256" key="1">
    <source>
        <dbReference type="SAM" id="Coils"/>
    </source>
</evidence>
<proteinExistence type="predicted"/>
<evidence type="ECO:0000313" key="4">
    <source>
        <dbReference type="EMBL" id="CAI9951409.1"/>
    </source>
</evidence>
<evidence type="ECO:0000256" key="2">
    <source>
        <dbReference type="SAM" id="MobiDB-lite"/>
    </source>
</evidence>
<feature type="compositionally biased region" description="Polar residues" evidence="2">
    <location>
        <begin position="9"/>
        <end position="20"/>
    </location>
</feature>
<evidence type="ECO:0000313" key="5">
    <source>
        <dbReference type="EMBL" id="CAL6037868.1"/>
    </source>
</evidence>
<reference evidence="3" key="1">
    <citation type="submission" date="2023-06" db="EMBL/GenBank/DDBJ databases">
        <authorList>
            <person name="Kurt Z."/>
        </authorList>
    </citation>
    <scope>NUCLEOTIDE SEQUENCE</scope>
</reference>
<evidence type="ECO:0000313" key="3">
    <source>
        <dbReference type="EMBL" id="CAI9920515.1"/>
    </source>
</evidence>
<dbReference type="Proteomes" id="UP001642409">
    <property type="component" value="Unassembled WGS sequence"/>
</dbReference>
<sequence>MRSHRISYIQEQTKTTNQSDESTLHKLQNQMKELEAQKHKLEQMLLNPPKIIIKSGEQLQIEFIKEQAQAEANSQEIQQLEQEIQLLEAKKVELEYEKQQQMPSEKIDQLIVQRDNLAQELEMIKEFVKQQQLLLNQIYNAPKEEISLEVLKQNQEIQQLTNENAYLQQQINDIIASNKQIENMNKQQNE</sequence>
<dbReference type="EMBL" id="CATOUU010000200">
    <property type="protein sequence ID" value="CAI9920515.1"/>
    <property type="molecule type" value="Genomic_DNA"/>
</dbReference>
<evidence type="ECO:0000313" key="7">
    <source>
        <dbReference type="Proteomes" id="UP001642409"/>
    </source>
</evidence>
<protein>
    <submittedName>
        <fullName evidence="5">Hypothetical_protein</fullName>
    </submittedName>
</protein>
<feature type="region of interest" description="Disordered" evidence="2">
    <location>
        <begin position="1"/>
        <end position="20"/>
    </location>
</feature>
<dbReference type="EMBL" id="CAXDID020000234">
    <property type="protein sequence ID" value="CAL6061395.1"/>
    <property type="molecule type" value="Genomic_DNA"/>
</dbReference>
<comment type="caution">
    <text evidence="3">The sequence shown here is derived from an EMBL/GenBank/DDBJ whole genome shotgun (WGS) entry which is preliminary data.</text>
</comment>
<dbReference type="EMBL" id="CAXDID020000138">
    <property type="protein sequence ID" value="CAL6037868.1"/>
    <property type="molecule type" value="Genomic_DNA"/>
</dbReference>
<keyword evidence="7" id="KW-1185">Reference proteome</keyword>
<name>A0AA86TKW4_9EUKA</name>
<gene>
    <name evidence="5" type="ORF">HINF_LOCUS37092</name>
    <name evidence="4" type="ORF">HINF_LOCUS39054</name>
    <name evidence="6" type="ORF">HINF_LOCUS49688</name>
    <name evidence="3" type="ORF">HINF_LOCUS8160</name>
</gene>
<accession>A0AA86TKW4</accession>